<feature type="signal peptide" evidence="2">
    <location>
        <begin position="1"/>
        <end position="26"/>
    </location>
</feature>
<evidence type="ECO:0000256" key="2">
    <source>
        <dbReference type="SAM" id="SignalP"/>
    </source>
</evidence>
<dbReference type="InterPro" id="IPR036116">
    <property type="entry name" value="FN3_sf"/>
</dbReference>
<dbReference type="Proteomes" id="UP001591681">
    <property type="component" value="Unassembled WGS sequence"/>
</dbReference>
<name>A0ABD1IUQ0_9TELE</name>
<evidence type="ECO:0008006" key="5">
    <source>
        <dbReference type="Google" id="ProtNLM"/>
    </source>
</evidence>
<evidence type="ECO:0000313" key="3">
    <source>
        <dbReference type="EMBL" id="KAL2077700.1"/>
    </source>
</evidence>
<dbReference type="InterPro" id="IPR013783">
    <property type="entry name" value="Ig-like_fold"/>
</dbReference>
<reference evidence="3 4" key="1">
    <citation type="submission" date="2024-09" db="EMBL/GenBank/DDBJ databases">
        <title>A chromosome-level genome assembly of Gray's grenadier anchovy, Coilia grayii.</title>
        <authorList>
            <person name="Fu Z."/>
        </authorList>
    </citation>
    <scope>NUCLEOTIDE SEQUENCE [LARGE SCALE GENOMIC DNA]</scope>
    <source>
        <strain evidence="3">G4</strain>
        <tissue evidence="3">Muscle</tissue>
    </source>
</reference>
<protein>
    <recommendedName>
        <fullName evidence="5">Fibronectin type-III domain-containing protein</fullName>
    </recommendedName>
</protein>
<feature type="transmembrane region" description="Helical" evidence="1">
    <location>
        <begin position="189"/>
        <end position="213"/>
    </location>
</feature>
<keyword evidence="1" id="KW-0812">Transmembrane</keyword>
<dbReference type="EMBL" id="JBHFQA010000024">
    <property type="protein sequence ID" value="KAL2077700.1"/>
    <property type="molecule type" value="Genomic_DNA"/>
</dbReference>
<keyword evidence="1" id="KW-0472">Membrane</keyword>
<dbReference type="Gene3D" id="2.60.40.10">
    <property type="entry name" value="Immunoglobulins"/>
    <property type="match status" value="1"/>
</dbReference>
<evidence type="ECO:0000313" key="4">
    <source>
        <dbReference type="Proteomes" id="UP001591681"/>
    </source>
</evidence>
<keyword evidence="1" id="KW-1133">Transmembrane helix</keyword>
<dbReference type="AlphaFoldDB" id="A0ABD1IUQ0"/>
<gene>
    <name evidence="3" type="ORF">ACEWY4_027204</name>
</gene>
<comment type="caution">
    <text evidence="3">The sequence shown here is derived from an EMBL/GenBank/DDBJ whole genome shotgun (WGS) entry which is preliminary data.</text>
</comment>
<organism evidence="3 4">
    <name type="scientific">Coilia grayii</name>
    <name type="common">Gray's grenadier anchovy</name>
    <dbReference type="NCBI Taxonomy" id="363190"/>
    <lineage>
        <taxon>Eukaryota</taxon>
        <taxon>Metazoa</taxon>
        <taxon>Chordata</taxon>
        <taxon>Craniata</taxon>
        <taxon>Vertebrata</taxon>
        <taxon>Euteleostomi</taxon>
        <taxon>Actinopterygii</taxon>
        <taxon>Neopterygii</taxon>
        <taxon>Teleostei</taxon>
        <taxon>Clupei</taxon>
        <taxon>Clupeiformes</taxon>
        <taxon>Clupeoidei</taxon>
        <taxon>Engraulidae</taxon>
        <taxon>Coilinae</taxon>
        <taxon>Coilia</taxon>
    </lineage>
</organism>
<accession>A0ABD1IUQ0</accession>
<keyword evidence="4" id="KW-1185">Reference proteome</keyword>
<keyword evidence="2" id="KW-0732">Signal</keyword>
<sequence length="239" mass="25696">MLILKSSLLLLRLPVIFLCLSETISARDIPIHLVFGDDEEETPTTTPNSINSDVTRGIIESRLCDYDLCVAQEESCFDIAARTGCLCPGMTLDFEPPKAPDVKGIRPGESGRVIIHWCAPLSSVSQYRVTVEGKDSQTHVFKSTFRNASLANVHLGQRICVQAMNSAGESSHSEESCSTYTLQKQASTALVTGVVTGGVIFILVLSLTALILWRRKACCKGGSDGSQGLGNPSFIAGTM</sequence>
<dbReference type="SUPFAM" id="SSF49265">
    <property type="entry name" value="Fibronectin type III"/>
    <property type="match status" value="1"/>
</dbReference>
<feature type="chain" id="PRO_5044854420" description="Fibronectin type-III domain-containing protein" evidence="2">
    <location>
        <begin position="27"/>
        <end position="239"/>
    </location>
</feature>
<proteinExistence type="predicted"/>
<evidence type="ECO:0000256" key="1">
    <source>
        <dbReference type="SAM" id="Phobius"/>
    </source>
</evidence>